<feature type="domain" description="IclR-ED" evidence="6">
    <location>
        <begin position="80"/>
        <end position="265"/>
    </location>
</feature>
<evidence type="ECO:0000313" key="8">
    <source>
        <dbReference type="Proteomes" id="UP000249130"/>
    </source>
</evidence>
<gene>
    <name evidence="7" type="ORF">CH341_12325</name>
</gene>
<keyword evidence="2" id="KW-0238">DNA-binding</keyword>
<dbReference type="PROSITE" id="PS51077">
    <property type="entry name" value="HTH_ICLR"/>
    <property type="match status" value="1"/>
</dbReference>
<organism evidence="7 8">
    <name type="scientific">Rhodoplanes roseus</name>
    <dbReference type="NCBI Taxonomy" id="29409"/>
    <lineage>
        <taxon>Bacteria</taxon>
        <taxon>Pseudomonadati</taxon>
        <taxon>Pseudomonadota</taxon>
        <taxon>Alphaproteobacteria</taxon>
        <taxon>Hyphomicrobiales</taxon>
        <taxon>Nitrobacteraceae</taxon>
        <taxon>Rhodoplanes</taxon>
    </lineage>
</organism>
<dbReference type="InterPro" id="IPR050707">
    <property type="entry name" value="HTH_MetabolicPath_Reg"/>
</dbReference>
<dbReference type="PANTHER" id="PTHR30136:SF34">
    <property type="entry name" value="TRANSCRIPTIONAL REGULATOR"/>
    <property type="match status" value="1"/>
</dbReference>
<dbReference type="Gene3D" id="1.10.10.10">
    <property type="entry name" value="Winged helix-like DNA-binding domain superfamily/Winged helix DNA-binding domain"/>
    <property type="match status" value="1"/>
</dbReference>
<proteinExistence type="predicted"/>
<feature type="compositionally biased region" description="Low complexity" evidence="4">
    <location>
        <begin position="309"/>
        <end position="319"/>
    </location>
</feature>
<dbReference type="InterPro" id="IPR036388">
    <property type="entry name" value="WH-like_DNA-bd_sf"/>
</dbReference>
<dbReference type="SMART" id="SM00346">
    <property type="entry name" value="HTH_ICLR"/>
    <property type="match status" value="1"/>
</dbReference>
<dbReference type="Proteomes" id="UP000249130">
    <property type="component" value="Unassembled WGS sequence"/>
</dbReference>
<dbReference type="PROSITE" id="PS51078">
    <property type="entry name" value="ICLR_ED"/>
    <property type="match status" value="1"/>
</dbReference>
<evidence type="ECO:0000256" key="4">
    <source>
        <dbReference type="SAM" id="MobiDB-lite"/>
    </source>
</evidence>
<dbReference type="EMBL" id="NPEX01000069">
    <property type="protein sequence ID" value="RAI43817.1"/>
    <property type="molecule type" value="Genomic_DNA"/>
</dbReference>
<keyword evidence="1" id="KW-0805">Transcription regulation</keyword>
<dbReference type="InterPro" id="IPR029016">
    <property type="entry name" value="GAF-like_dom_sf"/>
</dbReference>
<evidence type="ECO:0000259" key="5">
    <source>
        <dbReference type="PROSITE" id="PS51077"/>
    </source>
</evidence>
<keyword evidence="3" id="KW-0804">Transcription</keyword>
<name>A0A327L0A3_9BRAD</name>
<dbReference type="GO" id="GO:0003677">
    <property type="term" value="F:DNA binding"/>
    <property type="evidence" value="ECO:0007669"/>
    <property type="project" value="UniProtKB-KW"/>
</dbReference>
<dbReference type="OrthoDB" id="8438735at2"/>
<keyword evidence="8" id="KW-1185">Reference proteome</keyword>
<dbReference type="GO" id="GO:0045892">
    <property type="term" value="P:negative regulation of DNA-templated transcription"/>
    <property type="evidence" value="ECO:0007669"/>
    <property type="project" value="TreeGrafter"/>
</dbReference>
<dbReference type="PANTHER" id="PTHR30136">
    <property type="entry name" value="HELIX-TURN-HELIX TRANSCRIPTIONAL REGULATOR, ICLR FAMILY"/>
    <property type="match status" value="1"/>
</dbReference>
<dbReference type="InterPro" id="IPR036390">
    <property type="entry name" value="WH_DNA-bd_sf"/>
</dbReference>
<dbReference type="Pfam" id="PF09339">
    <property type="entry name" value="HTH_IclR"/>
    <property type="match status" value="1"/>
</dbReference>
<reference evidence="7 8" key="1">
    <citation type="submission" date="2017-07" db="EMBL/GenBank/DDBJ databases">
        <title>Draft Genome Sequences of Select Purple Nonsulfur Bacteria.</title>
        <authorList>
            <person name="Lasarre B."/>
            <person name="Mckinlay J.B."/>
        </authorList>
    </citation>
    <scope>NUCLEOTIDE SEQUENCE [LARGE SCALE GENOMIC DNA]</scope>
    <source>
        <strain evidence="7 8">DSM 5909</strain>
    </source>
</reference>
<comment type="caution">
    <text evidence="7">The sequence shown here is derived from an EMBL/GenBank/DDBJ whole genome shotgun (WGS) entry which is preliminary data.</text>
</comment>
<feature type="domain" description="HTH iclR-type" evidence="5">
    <location>
        <begin position="17"/>
        <end position="79"/>
    </location>
</feature>
<evidence type="ECO:0000259" key="6">
    <source>
        <dbReference type="PROSITE" id="PS51078"/>
    </source>
</evidence>
<dbReference type="RefSeq" id="WP_111419335.1">
    <property type="nucleotide sequence ID" value="NZ_NPEX01000069.1"/>
</dbReference>
<feature type="region of interest" description="Disordered" evidence="4">
    <location>
        <begin position="292"/>
        <end position="354"/>
    </location>
</feature>
<dbReference type="Pfam" id="PF01614">
    <property type="entry name" value="IclR_C"/>
    <property type="match status" value="1"/>
</dbReference>
<feature type="compositionally biased region" description="Basic residues" evidence="4">
    <location>
        <begin position="332"/>
        <end position="354"/>
    </location>
</feature>
<protein>
    <recommendedName>
        <fullName evidence="9">IclR family transcriptional regulator</fullName>
    </recommendedName>
</protein>
<dbReference type="InterPro" id="IPR005471">
    <property type="entry name" value="Tscrpt_reg_IclR_N"/>
</dbReference>
<evidence type="ECO:0000256" key="2">
    <source>
        <dbReference type="ARBA" id="ARBA00023125"/>
    </source>
</evidence>
<accession>A0A327L0A3</accession>
<dbReference type="Gene3D" id="3.30.450.40">
    <property type="match status" value="1"/>
</dbReference>
<evidence type="ECO:0000256" key="1">
    <source>
        <dbReference type="ARBA" id="ARBA00023015"/>
    </source>
</evidence>
<dbReference type="GO" id="GO:0003700">
    <property type="term" value="F:DNA-binding transcription factor activity"/>
    <property type="evidence" value="ECO:0007669"/>
    <property type="project" value="TreeGrafter"/>
</dbReference>
<dbReference type="SUPFAM" id="SSF46785">
    <property type="entry name" value="Winged helix' DNA-binding domain"/>
    <property type="match status" value="1"/>
</dbReference>
<dbReference type="AlphaFoldDB" id="A0A327L0A3"/>
<sequence length="354" mass="37441">MTRKSQDDRDTDDRYIAPPAQRAVRLLRAIVEGDAVVNASVTAKALGINRTTLIRLLHTLASERFIERRTYGEGWQPGVGFLGLAARALFSQDLVRVALPVLTALSDAFRLSAHLGVLDGRDVLYLLRRAPDLHVVSNVRVGCRLPAHATTMGRMLLAHLPVEALRALYARGALEAYTDKTATTLPRLVAQLDVDRAAGLAFSESNFEIGIDSVAAAVFDHSGAAIAAINLTGPAGLFPDGKAARVRLGAAVRQAAAEISARLGHVTPDVGAGPATAGTRIASELITTATAGRLAKSAPAPQDRAMTLRTRSPAAAQARSRAEPGSMPTSKPRSKPRSRLGSKPASRAKKSPRV</sequence>
<dbReference type="SUPFAM" id="SSF55781">
    <property type="entry name" value="GAF domain-like"/>
    <property type="match status" value="1"/>
</dbReference>
<evidence type="ECO:0000313" key="7">
    <source>
        <dbReference type="EMBL" id="RAI43817.1"/>
    </source>
</evidence>
<dbReference type="InterPro" id="IPR014757">
    <property type="entry name" value="Tscrpt_reg_IclR_C"/>
</dbReference>
<evidence type="ECO:0000256" key="3">
    <source>
        <dbReference type="ARBA" id="ARBA00023163"/>
    </source>
</evidence>
<evidence type="ECO:0008006" key="9">
    <source>
        <dbReference type="Google" id="ProtNLM"/>
    </source>
</evidence>